<feature type="compositionally biased region" description="Pro residues" evidence="1">
    <location>
        <begin position="1"/>
        <end position="11"/>
    </location>
</feature>
<dbReference type="EMBL" id="LK995526">
    <property type="protein sequence ID" value="CED91925.1"/>
    <property type="molecule type" value="Genomic_DNA"/>
</dbReference>
<sequence length="331" mass="34147">MGVSIGPPPGEQPARGVPSVRAAESAGAPRARHQQPERTSDPTVRALKALAAHPRVKRAEDAVRDASTQLRWHQALRRRWREARAETAIRGAIASAAVEGVVLPAAVLRDAVAARGLAEAATGDPSLDAAAGLWRAGVRLGEWMPDLGGPARPAQPSPRTLLTALHRDVAGPLAATGQIPLDAVAIPRAPGVSPREGGPGAAPDAAALRDRIAALLSLLDLPGVPALVRAAVVHGEMITARPFIAANAAVGRLLVRYLITRDGLEPTGVAVTDQYAGRAPGAYADAAAAYASGQPDGVIDWIVWQAEAILVGIQEAQAICRSVQAGTTAVR</sequence>
<dbReference type="InterPro" id="IPR003812">
    <property type="entry name" value="Fido"/>
</dbReference>
<gene>
    <name evidence="3" type="ORF">AAM4_2093</name>
</gene>
<reference evidence="3" key="1">
    <citation type="submission" date="2014-07" db="EMBL/GenBank/DDBJ databases">
        <authorList>
            <person name="Zhang J.E."/>
            <person name="Yang H."/>
            <person name="Guo J."/>
            <person name="Deng Z."/>
            <person name="Luo H."/>
            <person name="Luo M."/>
            <person name="Zhao B."/>
        </authorList>
    </citation>
    <scope>NUCLEOTIDE SEQUENCE</scope>
    <source>
        <strain evidence="3">AM4</strain>
    </source>
</reference>
<dbReference type="Gene3D" id="1.10.3290.10">
    <property type="entry name" value="Fido-like domain"/>
    <property type="match status" value="1"/>
</dbReference>
<evidence type="ECO:0000256" key="1">
    <source>
        <dbReference type="SAM" id="MobiDB-lite"/>
    </source>
</evidence>
<feature type="region of interest" description="Disordered" evidence="1">
    <location>
        <begin position="1"/>
        <end position="43"/>
    </location>
</feature>
<dbReference type="PROSITE" id="PS51459">
    <property type="entry name" value="FIDO"/>
    <property type="match status" value="1"/>
</dbReference>
<organism evidence="3">
    <name type="scientific">Actinomyces succiniciruminis</name>
    <dbReference type="NCBI Taxonomy" id="1522002"/>
    <lineage>
        <taxon>Bacteria</taxon>
        <taxon>Bacillati</taxon>
        <taxon>Actinomycetota</taxon>
        <taxon>Actinomycetes</taxon>
        <taxon>Actinomycetales</taxon>
        <taxon>Actinomycetaceae</taxon>
        <taxon>Actinomyces</taxon>
    </lineage>
</organism>
<proteinExistence type="predicted"/>
<evidence type="ECO:0000259" key="2">
    <source>
        <dbReference type="PROSITE" id="PS51459"/>
    </source>
</evidence>
<dbReference type="RefSeq" id="WP_342343948.1">
    <property type="nucleotide sequence ID" value="NZ_LK995526.1"/>
</dbReference>
<name>A0A1L7RD62_9ACTO</name>
<dbReference type="AlphaFoldDB" id="A0A1L7RD62"/>
<feature type="domain" description="Fido" evidence="2">
    <location>
        <begin position="157"/>
        <end position="304"/>
    </location>
</feature>
<protein>
    <submittedName>
        <fullName evidence="3">Fido domain</fullName>
    </submittedName>
</protein>
<accession>A0A1L7RD62</accession>
<evidence type="ECO:0000313" key="3">
    <source>
        <dbReference type="EMBL" id="CED91925.1"/>
    </source>
</evidence>
<dbReference type="SUPFAM" id="SSF140931">
    <property type="entry name" value="Fic-like"/>
    <property type="match status" value="1"/>
</dbReference>
<dbReference type="InterPro" id="IPR036597">
    <property type="entry name" value="Fido-like_dom_sf"/>
</dbReference>